<feature type="domain" description="Threonine/serine exporter-like N-terminal" evidence="3">
    <location>
        <begin position="96"/>
        <end position="229"/>
    </location>
</feature>
<dbReference type="EMBL" id="JADCKQ010000001">
    <property type="protein sequence ID" value="MBI1492337.1"/>
    <property type="molecule type" value="Genomic_DNA"/>
</dbReference>
<keyword evidence="5" id="KW-1185">Reference proteome</keyword>
<feature type="transmembrane region" description="Helical" evidence="2">
    <location>
        <begin position="322"/>
        <end position="341"/>
    </location>
</feature>
<dbReference type="RefSeq" id="WP_228847266.1">
    <property type="nucleotide sequence ID" value="NZ_JADCKQ010000001.1"/>
</dbReference>
<feature type="transmembrane region" description="Helical" evidence="2">
    <location>
        <begin position="247"/>
        <end position="266"/>
    </location>
</feature>
<keyword evidence="2" id="KW-0812">Transmembrane</keyword>
<dbReference type="PANTHER" id="PTHR31082">
    <property type="entry name" value="PHEROMONE-REGULATED MEMBRANE PROTEIN 10"/>
    <property type="match status" value="1"/>
</dbReference>
<proteinExistence type="inferred from homology"/>
<dbReference type="InterPro" id="IPR010619">
    <property type="entry name" value="ThrE-like_N"/>
</dbReference>
<keyword evidence="2" id="KW-1133">Transmembrane helix</keyword>
<feature type="transmembrane region" description="Helical" evidence="2">
    <location>
        <begin position="112"/>
        <end position="136"/>
    </location>
</feature>
<sequence>MVNPGRAQKIAEIGEALHRSGCAPYKIEKYVQHYARKLGVTVVVQATPTSVSFQFPEEDNQILMRRMDPAGIDLGLLARTIIRIHRDDDTHIGYVPYPTWLTALAHISIPPIFLVLVGSSLQAIGFAAILGVLVWICQQICQGERANFVEFLSALIVGITVAAISAGGAEVPVWGLCIAAIVLFVPGLSIANSLECLAFNDLISGTSLFTQAMFVFTKLFIGIFIGLNIGETIFGAGLHAPNVNEVIWWWPVVALPVFSFALGIIFNARPVDIALALPVTALGLWGPVWLGFGAGWITGTWVTAACITLYGTWLAKKMNLTGAIYIMPGILLLVPGSRVLFGATQSLFNESLMPVQGVGLSAFLMFAAIVAGQITALSLYSQKNRNLVS</sequence>
<dbReference type="Pfam" id="PF06738">
    <property type="entry name" value="ThrE"/>
    <property type="match status" value="2"/>
</dbReference>
<feature type="transmembrane region" description="Helical" evidence="2">
    <location>
        <begin position="173"/>
        <end position="194"/>
    </location>
</feature>
<feature type="transmembrane region" description="Helical" evidence="2">
    <location>
        <begin position="206"/>
        <end position="227"/>
    </location>
</feature>
<reference evidence="4" key="1">
    <citation type="submission" date="2020-10" db="EMBL/GenBank/DDBJ databases">
        <title>Paenihalocynthiibacter styelae gen. nov., sp. nov., isolated from stalked sea squirt Styela clava.</title>
        <authorList>
            <person name="Kim Y.-O."/>
            <person name="Yoon J.-H."/>
        </authorList>
    </citation>
    <scope>NUCLEOTIDE SEQUENCE</scope>
    <source>
        <strain evidence="4">MYP1-1</strain>
    </source>
</reference>
<evidence type="ECO:0000259" key="3">
    <source>
        <dbReference type="Pfam" id="PF06738"/>
    </source>
</evidence>
<gene>
    <name evidence="4" type="ORF">H1D41_01660</name>
</gene>
<dbReference type="PANTHER" id="PTHR31082:SF4">
    <property type="entry name" value="PHEROMONE-REGULATED MEMBRANE PROTEIN 10"/>
    <property type="match status" value="1"/>
</dbReference>
<evidence type="ECO:0000313" key="5">
    <source>
        <dbReference type="Proteomes" id="UP000640583"/>
    </source>
</evidence>
<feature type="domain" description="Threonine/serine exporter-like N-terminal" evidence="3">
    <location>
        <begin position="10"/>
        <end position="79"/>
    </location>
</feature>
<evidence type="ECO:0000256" key="1">
    <source>
        <dbReference type="ARBA" id="ARBA00034125"/>
    </source>
</evidence>
<evidence type="ECO:0000256" key="2">
    <source>
        <dbReference type="SAM" id="Phobius"/>
    </source>
</evidence>
<name>A0A8J7LTY1_9RHOB</name>
<dbReference type="GO" id="GO:0022857">
    <property type="term" value="F:transmembrane transporter activity"/>
    <property type="evidence" value="ECO:0007669"/>
    <property type="project" value="InterPro"/>
</dbReference>
<comment type="caution">
    <text evidence="4">The sequence shown here is derived from an EMBL/GenBank/DDBJ whole genome shotgun (WGS) entry which is preliminary data.</text>
</comment>
<comment type="similarity">
    <text evidence="1">Belongs to the ThrE exporter (TC 2.A.79) family.</text>
</comment>
<keyword evidence="2" id="KW-0472">Membrane</keyword>
<feature type="transmembrane region" description="Helical" evidence="2">
    <location>
        <begin position="361"/>
        <end position="380"/>
    </location>
</feature>
<accession>A0A8J7LTY1</accession>
<feature type="transmembrane region" description="Helical" evidence="2">
    <location>
        <begin position="148"/>
        <end position="167"/>
    </location>
</feature>
<feature type="transmembrane region" description="Helical" evidence="2">
    <location>
        <begin position="296"/>
        <end position="315"/>
    </location>
</feature>
<organism evidence="4 5">
    <name type="scientific">Halocynthiibacter styelae</name>
    <dbReference type="NCBI Taxonomy" id="2761955"/>
    <lineage>
        <taxon>Bacteria</taxon>
        <taxon>Pseudomonadati</taxon>
        <taxon>Pseudomonadota</taxon>
        <taxon>Alphaproteobacteria</taxon>
        <taxon>Rhodobacterales</taxon>
        <taxon>Paracoccaceae</taxon>
        <taxon>Halocynthiibacter</taxon>
    </lineage>
</organism>
<evidence type="ECO:0000313" key="4">
    <source>
        <dbReference type="EMBL" id="MBI1492337.1"/>
    </source>
</evidence>
<dbReference type="AlphaFoldDB" id="A0A8J7LTY1"/>
<feature type="transmembrane region" description="Helical" evidence="2">
    <location>
        <begin position="273"/>
        <end position="290"/>
    </location>
</feature>
<protein>
    <submittedName>
        <fullName evidence="4">Threonine/serine exporter family protein</fullName>
    </submittedName>
</protein>
<dbReference type="InterPro" id="IPR051361">
    <property type="entry name" value="ThrE/Ser_Exporter"/>
</dbReference>
<dbReference type="Proteomes" id="UP000640583">
    <property type="component" value="Unassembled WGS sequence"/>
</dbReference>